<evidence type="ECO:0000313" key="6">
    <source>
        <dbReference type="EMBL" id="MCF7220451.1"/>
    </source>
</evidence>
<comment type="caution">
    <text evidence="6">The sequence shown here is derived from an EMBL/GenBank/DDBJ whole genome shotgun (WGS) entry which is preliminary data.</text>
</comment>
<dbReference type="PANTHER" id="PTHR43687">
    <property type="entry name" value="ADENYLYLSULFATE REDUCTASE, BETA SUBUNIT"/>
    <property type="match status" value="1"/>
</dbReference>
<sequence length="100" mass="10691">MKNEPKTQAALCKQAPGKFVPVIDRNRCEGKGDCVPACPNDVFELGVLPKSERADLSWIGKVKGFAHGWKQAFMPNAGACEACGLCVSACPERAITLSRA</sequence>
<evidence type="ECO:0000256" key="2">
    <source>
        <dbReference type="ARBA" id="ARBA00022723"/>
    </source>
</evidence>
<keyword evidence="4" id="KW-0411">Iron-sulfur</keyword>
<dbReference type="InterPro" id="IPR017896">
    <property type="entry name" value="4Fe4S_Fe-S-bd"/>
</dbReference>
<protein>
    <submittedName>
        <fullName evidence="6">4Fe-4S binding protein</fullName>
    </submittedName>
</protein>
<dbReference type="SUPFAM" id="SSF54862">
    <property type="entry name" value="4Fe-4S ferredoxins"/>
    <property type="match status" value="1"/>
</dbReference>
<gene>
    <name evidence="6" type="ORF">L3V18_01410</name>
</gene>
<reference evidence="6" key="2">
    <citation type="submission" date="2022-01" db="EMBL/GenBank/DDBJ databases">
        <authorList>
            <person name="Zhou L.Y."/>
        </authorList>
    </citation>
    <scope>NUCLEOTIDE SEQUENCE</scope>
    <source>
        <strain evidence="6">TLK-CK17</strain>
    </source>
</reference>
<keyword evidence="2" id="KW-0479">Metal-binding</keyword>
<feature type="domain" description="4Fe-4S ferredoxin-type" evidence="5">
    <location>
        <begin position="19"/>
        <end position="48"/>
    </location>
</feature>
<dbReference type="InterPro" id="IPR017900">
    <property type="entry name" value="4Fe4S_Fe_S_CS"/>
</dbReference>
<evidence type="ECO:0000256" key="1">
    <source>
        <dbReference type="ARBA" id="ARBA00022485"/>
    </source>
</evidence>
<reference evidence="6" key="1">
    <citation type="submission" date="2022-01" db="EMBL/GenBank/DDBJ databases">
        <title>Lysobacter chinensis sp. nov., a bacterium isolated from cow dung compost.</title>
        <authorList>
            <person name="Liu Y."/>
        </authorList>
    </citation>
    <scope>NUCLEOTIDE SEQUENCE</scope>
    <source>
        <strain evidence="6">TLK-CK17</strain>
    </source>
</reference>
<dbReference type="Gene3D" id="3.30.70.20">
    <property type="match status" value="1"/>
</dbReference>
<keyword evidence="7" id="KW-1185">Reference proteome</keyword>
<evidence type="ECO:0000256" key="3">
    <source>
        <dbReference type="ARBA" id="ARBA00023004"/>
    </source>
</evidence>
<accession>A0ABS9HPM0</accession>
<dbReference type="PROSITE" id="PS51379">
    <property type="entry name" value="4FE4S_FER_2"/>
    <property type="match status" value="2"/>
</dbReference>
<dbReference type="PROSITE" id="PS00198">
    <property type="entry name" value="4FE4S_FER_1"/>
    <property type="match status" value="1"/>
</dbReference>
<dbReference type="PANTHER" id="PTHR43687:SF1">
    <property type="entry name" value="FERREDOXIN III"/>
    <property type="match status" value="1"/>
</dbReference>
<dbReference type="EMBL" id="JAKJPO010000001">
    <property type="protein sequence ID" value="MCF7220451.1"/>
    <property type="molecule type" value="Genomic_DNA"/>
</dbReference>
<keyword evidence="3" id="KW-0408">Iron</keyword>
<evidence type="ECO:0000313" key="7">
    <source>
        <dbReference type="Proteomes" id="UP001430796"/>
    </source>
</evidence>
<evidence type="ECO:0000259" key="5">
    <source>
        <dbReference type="PROSITE" id="PS51379"/>
    </source>
</evidence>
<proteinExistence type="predicted"/>
<keyword evidence="1" id="KW-0004">4Fe-4S</keyword>
<dbReference type="RefSeq" id="WP_237052832.1">
    <property type="nucleotide sequence ID" value="NZ_JAKJPO010000001.1"/>
</dbReference>
<dbReference type="Pfam" id="PF13187">
    <property type="entry name" value="Fer4_9"/>
    <property type="match status" value="1"/>
</dbReference>
<evidence type="ECO:0000256" key="4">
    <source>
        <dbReference type="ARBA" id="ARBA00023014"/>
    </source>
</evidence>
<dbReference type="Proteomes" id="UP001430796">
    <property type="component" value="Unassembled WGS sequence"/>
</dbReference>
<name>A0ABS9HPM0_9GAMM</name>
<organism evidence="6 7">
    <name type="scientific">Marilutibacter chinensis</name>
    <dbReference type="NCBI Taxonomy" id="2912247"/>
    <lineage>
        <taxon>Bacteria</taxon>
        <taxon>Pseudomonadati</taxon>
        <taxon>Pseudomonadota</taxon>
        <taxon>Gammaproteobacteria</taxon>
        <taxon>Lysobacterales</taxon>
        <taxon>Lysobacteraceae</taxon>
        <taxon>Marilutibacter</taxon>
    </lineage>
</organism>
<dbReference type="InterPro" id="IPR050572">
    <property type="entry name" value="Fe-S_Ferredoxin"/>
</dbReference>
<feature type="domain" description="4Fe-4S ferredoxin-type" evidence="5">
    <location>
        <begin position="71"/>
        <end position="100"/>
    </location>
</feature>